<accession>A0AAV4QWR9</accession>
<name>A0AAV4QWR9_9ARAC</name>
<comment type="caution">
    <text evidence="1">The sequence shown here is derived from an EMBL/GenBank/DDBJ whole genome shotgun (WGS) entry which is preliminary data.</text>
</comment>
<evidence type="ECO:0000313" key="1">
    <source>
        <dbReference type="EMBL" id="GIY13729.1"/>
    </source>
</evidence>
<reference evidence="1 2" key="1">
    <citation type="submission" date="2021-06" db="EMBL/GenBank/DDBJ databases">
        <title>Caerostris darwini draft genome.</title>
        <authorList>
            <person name="Kono N."/>
            <person name="Arakawa K."/>
        </authorList>
    </citation>
    <scope>NUCLEOTIDE SEQUENCE [LARGE SCALE GENOMIC DNA]</scope>
</reference>
<evidence type="ECO:0000313" key="2">
    <source>
        <dbReference type="Proteomes" id="UP001054837"/>
    </source>
</evidence>
<keyword evidence="2" id="KW-1185">Reference proteome</keyword>
<dbReference type="EMBL" id="BPLQ01005279">
    <property type="protein sequence ID" value="GIY13729.1"/>
    <property type="molecule type" value="Genomic_DNA"/>
</dbReference>
<sequence>MNGRDLECAMNIDVCDASGSLESCPPTDQLDTSNDVMSCNIIKQLEFELGNYQLRKQYLNRLFQHDQKFFPGQDFSPDQKKYKEELMDHEATIEEIKGKIESLGKCPIPYCPAHYCNTADNFIQNQANSNPKKRYAEPTIKSSKMRLNQADWFQRRNKRHFSDGRIDGKDFSDGVDLIVSKI</sequence>
<gene>
    <name evidence="1" type="ORF">CDAR_311901</name>
</gene>
<proteinExistence type="predicted"/>
<dbReference type="AlphaFoldDB" id="A0AAV4QWR9"/>
<protein>
    <submittedName>
        <fullName evidence="1">Uncharacterized protein</fullName>
    </submittedName>
</protein>
<dbReference type="Proteomes" id="UP001054837">
    <property type="component" value="Unassembled WGS sequence"/>
</dbReference>
<organism evidence="1 2">
    <name type="scientific">Caerostris darwini</name>
    <dbReference type="NCBI Taxonomy" id="1538125"/>
    <lineage>
        <taxon>Eukaryota</taxon>
        <taxon>Metazoa</taxon>
        <taxon>Ecdysozoa</taxon>
        <taxon>Arthropoda</taxon>
        <taxon>Chelicerata</taxon>
        <taxon>Arachnida</taxon>
        <taxon>Araneae</taxon>
        <taxon>Araneomorphae</taxon>
        <taxon>Entelegynae</taxon>
        <taxon>Araneoidea</taxon>
        <taxon>Araneidae</taxon>
        <taxon>Caerostris</taxon>
    </lineage>
</organism>